<evidence type="ECO:0008006" key="3">
    <source>
        <dbReference type="Google" id="ProtNLM"/>
    </source>
</evidence>
<protein>
    <recommendedName>
        <fullName evidence="3">Small CPxCG-related zinc finger protein</fullName>
    </recommendedName>
</protein>
<accession>A0A8J8Q8J4</accession>
<dbReference type="Proteomes" id="UP000766904">
    <property type="component" value="Unassembled WGS sequence"/>
</dbReference>
<keyword evidence="2" id="KW-1185">Reference proteome</keyword>
<dbReference type="RefSeq" id="WP_148856927.1">
    <property type="nucleotide sequence ID" value="NZ_PHNJ01000002.1"/>
</dbReference>
<gene>
    <name evidence="1" type="ORF">CV102_05785</name>
</gene>
<dbReference type="EMBL" id="PHNJ01000002">
    <property type="protein sequence ID" value="TYL39794.1"/>
    <property type="molecule type" value="Genomic_DNA"/>
</dbReference>
<evidence type="ECO:0000313" key="2">
    <source>
        <dbReference type="Proteomes" id="UP000766904"/>
    </source>
</evidence>
<dbReference type="InterPro" id="IPR055983">
    <property type="entry name" value="DUF7561"/>
</dbReference>
<dbReference type="OrthoDB" id="190410at2157"/>
<sequence>MARDSCDGCGRPVSVAGGIANLWTFGEDDGSEGSAMMLEFEDGSDHLLCYPCIAALPDEPTAEDVARLEQIDEESSRLGPV</sequence>
<evidence type="ECO:0000313" key="1">
    <source>
        <dbReference type="EMBL" id="TYL39794.1"/>
    </source>
</evidence>
<dbReference type="Pfam" id="PF24442">
    <property type="entry name" value="DUF7561"/>
    <property type="match status" value="1"/>
</dbReference>
<reference evidence="1" key="1">
    <citation type="submission" date="2017-11" db="EMBL/GenBank/DDBJ databases">
        <authorList>
            <person name="Kajale S.C."/>
            <person name="Sharma A."/>
        </authorList>
    </citation>
    <scope>NUCLEOTIDE SEQUENCE</scope>
    <source>
        <strain evidence="1">LS1_42</strain>
    </source>
</reference>
<name>A0A8J8Q8J4_9EURY</name>
<comment type="caution">
    <text evidence="1">The sequence shown here is derived from an EMBL/GenBank/DDBJ whole genome shotgun (WGS) entry which is preliminary data.</text>
</comment>
<organism evidence="1 2">
    <name type="scientific">Natronococcus pandeyae</name>
    <dbReference type="NCBI Taxonomy" id="2055836"/>
    <lineage>
        <taxon>Archaea</taxon>
        <taxon>Methanobacteriati</taxon>
        <taxon>Methanobacteriota</taxon>
        <taxon>Stenosarchaea group</taxon>
        <taxon>Halobacteria</taxon>
        <taxon>Halobacteriales</taxon>
        <taxon>Natrialbaceae</taxon>
        <taxon>Natronococcus</taxon>
    </lineage>
</organism>
<dbReference type="AlphaFoldDB" id="A0A8J8Q8J4"/>
<proteinExistence type="predicted"/>